<evidence type="ECO:0000256" key="7">
    <source>
        <dbReference type="SAM" id="MobiDB-lite"/>
    </source>
</evidence>
<evidence type="ECO:0000256" key="1">
    <source>
        <dbReference type="ARBA" id="ARBA00004141"/>
    </source>
</evidence>
<keyword evidence="4 6" id="KW-1133">Transmembrane helix</keyword>
<feature type="transmembrane region" description="Helical" evidence="6">
    <location>
        <begin position="319"/>
        <end position="340"/>
    </location>
</feature>
<evidence type="ECO:0000256" key="3">
    <source>
        <dbReference type="ARBA" id="ARBA00022692"/>
    </source>
</evidence>
<name>A0A292PU70_9PEZI</name>
<reference evidence="8" key="1">
    <citation type="submission" date="2015-10" db="EMBL/GenBank/DDBJ databases">
        <authorList>
            <person name="Regsiter A."/>
            <person name="william w."/>
        </authorList>
    </citation>
    <scope>NUCLEOTIDE SEQUENCE</scope>
    <source>
        <strain evidence="8">Montdore</strain>
    </source>
</reference>
<feature type="region of interest" description="Disordered" evidence="7">
    <location>
        <begin position="20"/>
        <end position="49"/>
    </location>
</feature>
<dbReference type="InterPro" id="IPR007603">
    <property type="entry name" value="Choline_transptr-like"/>
</dbReference>
<comment type="subcellular location">
    <subcellularLocation>
        <location evidence="6">Cell membrane</location>
        <topology evidence="6">Multi-pass membrane protein</topology>
    </subcellularLocation>
    <subcellularLocation>
        <location evidence="1">Membrane</location>
        <topology evidence="1">Multi-pass membrane protein</topology>
    </subcellularLocation>
</comment>
<evidence type="ECO:0000313" key="8">
    <source>
        <dbReference type="EMBL" id="CUS10020.1"/>
    </source>
</evidence>
<evidence type="ECO:0000313" key="9">
    <source>
        <dbReference type="Proteomes" id="UP001412239"/>
    </source>
</evidence>
<feature type="transmembrane region" description="Helical" evidence="6">
    <location>
        <begin position="278"/>
        <end position="299"/>
    </location>
</feature>
<keyword evidence="3 6" id="KW-0812">Transmembrane</keyword>
<comment type="similarity">
    <text evidence="2 6">Belongs to the CTL (choline transporter-like) family.</text>
</comment>
<feature type="region of interest" description="Disordered" evidence="7">
    <location>
        <begin position="191"/>
        <end position="232"/>
    </location>
</feature>
<comment type="function">
    <text evidence="6">Probably involved in transport through the plasma membrane.</text>
</comment>
<organism evidence="8 9">
    <name type="scientific">Tuber aestivum</name>
    <name type="common">summer truffle</name>
    <dbReference type="NCBI Taxonomy" id="59557"/>
    <lineage>
        <taxon>Eukaryota</taxon>
        <taxon>Fungi</taxon>
        <taxon>Dikarya</taxon>
        <taxon>Ascomycota</taxon>
        <taxon>Pezizomycotina</taxon>
        <taxon>Pezizomycetes</taxon>
        <taxon>Pezizales</taxon>
        <taxon>Tuberaceae</taxon>
        <taxon>Tuber</taxon>
    </lineage>
</organism>
<dbReference type="AlphaFoldDB" id="A0A292PU70"/>
<feature type="region of interest" description="Disordered" evidence="7">
    <location>
        <begin position="67"/>
        <end position="153"/>
    </location>
</feature>
<dbReference type="PANTHER" id="PTHR12385">
    <property type="entry name" value="CHOLINE TRANSPORTER-LIKE (SLC FAMILY 44)"/>
    <property type="match status" value="1"/>
</dbReference>
<evidence type="ECO:0000256" key="5">
    <source>
        <dbReference type="ARBA" id="ARBA00023136"/>
    </source>
</evidence>
<feature type="transmembrane region" description="Helical" evidence="6">
    <location>
        <begin position="409"/>
        <end position="425"/>
    </location>
</feature>
<dbReference type="EMBL" id="LN891061">
    <property type="protein sequence ID" value="CUS10020.1"/>
    <property type="molecule type" value="Genomic_DNA"/>
</dbReference>
<protein>
    <recommendedName>
        <fullName evidence="6">Protein PNS1</fullName>
    </recommendedName>
</protein>
<evidence type="ECO:0000256" key="2">
    <source>
        <dbReference type="ARBA" id="ARBA00007168"/>
    </source>
</evidence>
<feature type="transmembrane region" description="Helical" evidence="6">
    <location>
        <begin position="567"/>
        <end position="590"/>
    </location>
</feature>
<keyword evidence="9" id="KW-1185">Reference proteome</keyword>
<feature type="compositionally biased region" description="Acidic residues" evidence="7">
    <location>
        <begin position="77"/>
        <end position="91"/>
    </location>
</feature>
<feature type="region of interest" description="Disordered" evidence="7">
    <location>
        <begin position="248"/>
        <end position="269"/>
    </location>
</feature>
<feature type="compositionally biased region" description="Low complexity" evidence="7">
    <location>
        <begin position="113"/>
        <end position="137"/>
    </location>
</feature>
<feature type="transmembrane region" description="Helical" evidence="6">
    <location>
        <begin position="478"/>
        <end position="496"/>
    </location>
</feature>
<feature type="compositionally biased region" description="Polar residues" evidence="7">
    <location>
        <begin position="250"/>
        <end position="263"/>
    </location>
</feature>
<accession>A0A292PU70</accession>
<gene>
    <name evidence="8" type="ORF">GSTUAT00005950001</name>
</gene>
<feature type="transmembrane region" description="Helical" evidence="6">
    <location>
        <begin position="431"/>
        <end position="457"/>
    </location>
</feature>
<evidence type="ECO:0000256" key="4">
    <source>
        <dbReference type="ARBA" id="ARBA00022989"/>
    </source>
</evidence>
<feature type="transmembrane region" description="Helical" evidence="6">
    <location>
        <begin position="534"/>
        <end position="555"/>
    </location>
</feature>
<dbReference type="GO" id="GO:0005886">
    <property type="term" value="C:plasma membrane"/>
    <property type="evidence" value="ECO:0007669"/>
    <property type="project" value="UniProtKB-SubCell"/>
</dbReference>
<dbReference type="GO" id="GO:0022857">
    <property type="term" value="F:transmembrane transporter activity"/>
    <property type="evidence" value="ECO:0007669"/>
    <property type="project" value="UniProtKB-UniRule"/>
</dbReference>
<sequence>MFSEYASRFLAQSQTRVSAIREGRLNGPPNPAPLFHSAADYLPDDPEHEQEVQDFYALKSSRRHFGGYTLPTNATVGEEDEDEGEYSEDSTQELRRSRRKGKDRLLGAGSGGIRSSWRASRSAGSSLLGSTSQTGSALSGGTGKGDGRGKDRMVDIGLDDSVRLGMMSESIDPEDMVQSFSEDYRTVESHRLLGDDDDDQGPPDDIAIEMPPDDDPPAFQQFRTTPPQAPNNLPFAAPTKADSFMPRLSSPHQRAPHTSTIPQQVAHPPLEPPSHDHLWGTLYMVLMACMFTTSFVVWLHTEETKLPLDTVYRTLHSAVHLLTVDTFLAIAVSLVWMYLLRSFVKPLIYLILVSVPVVLAALSLYPLIMSYKGKMGGNGPQDKAMRWGSIFPALMAGFWVYFAYKGRNALGRAIGIIQLACKILGENPALVLLSFGTLVGVCVFTWIWVGMFTRVFWIGNTLMNGKPMWTLDAKSTALGVYYILMYLWTLGVTSGIQRATSAATVSQWYFHRHAIPTTSSKAIMSAALHHSTTTLFGTICFSTLVALLVRLPLMVAPRRIASILHMFCFNFIASPVAALTNPLTLTYGAIHSRPLIQSSRAVANMRFVDTAGYSAGGEHPRTAYKLSKMLLTATRGVTALSLGTGAWVAARDSNGGSGYGYIVGMIAGAIGWGVLGATEGCLSNIVDACLVCVGSEGPNAGHCREAQAVFGG</sequence>
<feature type="transmembrane region" description="Helical" evidence="6">
    <location>
        <begin position="347"/>
        <end position="368"/>
    </location>
</feature>
<proteinExistence type="inferred from homology"/>
<evidence type="ECO:0000256" key="6">
    <source>
        <dbReference type="RuleBase" id="RU368066"/>
    </source>
</evidence>
<keyword evidence="5 6" id="KW-0472">Membrane</keyword>
<feature type="transmembrane region" description="Helical" evidence="6">
    <location>
        <begin position="384"/>
        <end position="402"/>
    </location>
</feature>
<dbReference type="Proteomes" id="UP001412239">
    <property type="component" value="Unassembled WGS sequence"/>
</dbReference>
<dbReference type="Pfam" id="PF04515">
    <property type="entry name" value="Choline_transpo"/>
    <property type="match status" value="1"/>
</dbReference>
<dbReference type="PANTHER" id="PTHR12385:SF88">
    <property type="entry name" value="CHOLINE TRANSPORTER-LIKE PROTEIN CTL1"/>
    <property type="match status" value="1"/>
</dbReference>